<evidence type="ECO:0000313" key="3">
    <source>
        <dbReference type="EMBL" id="MDR7329509.1"/>
    </source>
</evidence>
<gene>
    <name evidence="3" type="ORF">J2S39_001185</name>
</gene>
<dbReference type="Proteomes" id="UP001180840">
    <property type="component" value="Unassembled WGS sequence"/>
</dbReference>
<evidence type="ECO:0000256" key="1">
    <source>
        <dbReference type="SAM" id="MobiDB-lite"/>
    </source>
</evidence>
<keyword evidence="4" id="KW-1185">Reference proteome</keyword>
<keyword evidence="2" id="KW-0472">Membrane</keyword>
<dbReference type="EMBL" id="JAVDXZ010000001">
    <property type="protein sequence ID" value="MDR7329509.1"/>
    <property type="molecule type" value="Genomic_DNA"/>
</dbReference>
<accession>A0ABU1ZX50</accession>
<keyword evidence="2" id="KW-0812">Transmembrane</keyword>
<feature type="region of interest" description="Disordered" evidence="1">
    <location>
        <begin position="35"/>
        <end position="72"/>
    </location>
</feature>
<evidence type="ECO:0000256" key="2">
    <source>
        <dbReference type="SAM" id="Phobius"/>
    </source>
</evidence>
<keyword evidence="2" id="KW-1133">Transmembrane helix</keyword>
<evidence type="ECO:0000313" key="4">
    <source>
        <dbReference type="Proteomes" id="UP001180840"/>
    </source>
</evidence>
<name>A0ABU1ZX50_9CORY</name>
<proteinExistence type="predicted"/>
<sequence>MTMTHSSVLNSTNRRHNTSISRVVPAASVWEPTPGRCGAQVGAPVRTLTPNCPRPLSATEGESPAGALRGAGDIRRENRRTFLLGAALGFTLVAGSLHLLAEAEPALEPGYVSTVTAEVAK</sequence>
<feature type="transmembrane region" description="Helical" evidence="2">
    <location>
        <begin position="82"/>
        <end position="101"/>
    </location>
</feature>
<reference evidence="3" key="1">
    <citation type="submission" date="2023-07" db="EMBL/GenBank/DDBJ databases">
        <title>Sequencing the genomes of 1000 actinobacteria strains.</title>
        <authorList>
            <person name="Klenk H.-P."/>
        </authorList>
    </citation>
    <scope>NUCLEOTIDE SEQUENCE</scope>
    <source>
        <strain evidence="3">DSM 107476</strain>
    </source>
</reference>
<organism evidence="3 4">
    <name type="scientific">Corynebacterium guangdongense</name>
    <dbReference type="NCBI Taxonomy" id="1783348"/>
    <lineage>
        <taxon>Bacteria</taxon>
        <taxon>Bacillati</taxon>
        <taxon>Actinomycetota</taxon>
        <taxon>Actinomycetes</taxon>
        <taxon>Mycobacteriales</taxon>
        <taxon>Corynebacteriaceae</taxon>
        <taxon>Corynebacterium</taxon>
    </lineage>
</organism>
<dbReference type="RefSeq" id="WP_290194326.1">
    <property type="nucleotide sequence ID" value="NZ_CP047654.1"/>
</dbReference>
<comment type="caution">
    <text evidence="3">The sequence shown here is derived from an EMBL/GenBank/DDBJ whole genome shotgun (WGS) entry which is preliminary data.</text>
</comment>
<protein>
    <submittedName>
        <fullName evidence="3">Uncharacterized protein</fullName>
    </submittedName>
</protein>